<dbReference type="OrthoDB" id="4460129at2"/>
<proteinExistence type="predicted"/>
<reference evidence="2 3" key="1">
    <citation type="submission" date="2018-06" db="EMBL/GenBank/DDBJ databases">
        <title>Genomic Encyclopedia of Type Strains, Phase III (KMG-III): the genomes of soil and plant-associated and newly described type strains.</title>
        <authorList>
            <person name="Whitman W."/>
        </authorList>
    </citation>
    <scope>NUCLEOTIDE SEQUENCE [LARGE SCALE GENOMIC DNA]</scope>
    <source>
        <strain evidence="2 3">CGMCC 4.7090</strain>
    </source>
</reference>
<evidence type="ECO:0000256" key="1">
    <source>
        <dbReference type="SAM" id="SignalP"/>
    </source>
</evidence>
<feature type="signal peptide" evidence="1">
    <location>
        <begin position="1"/>
        <end position="19"/>
    </location>
</feature>
<protein>
    <submittedName>
        <fullName evidence="2">Uncharacterized protein</fullName>
    </submittedName>
</protein>
<comment type="caution">
    <text evidence="2">The sequence shown here is derived from an EMBL/GenBank/DDBJ whole genome shotgun (WGS) entry which is preliminary data.</text>
</comment>
<name>A0A327ZGZ9_9ACTN</name>
<dbReference type="Pfam" id="PF20062">
    <property type="entry name" value="DUF6461"/>
    <property type="match status" value="1"/>
</dbReference>
<dbReference type="PROSITE" id="PS51257">
    <property type="entry name" value="PROKAR_LIPOPROTEIN"/>
    <property type="match status" value="1"/>
</dbReference>
<organism evidence="2 3">
    <name type="scientific">Actinoplanes lutulentus</name>
    <dbReference type="NCBI Taxonomy" id="1287878"/>
    <lineage>
        <taxon>Bacteria</taxon>
        <taxon>Bacillati</taxon>
        <taxon>Actinomycetota</taxon>
        <taxon>Actinomycetes</taxon>
        <taxon>Micromonosporales</taxon>
        <taxon>Micromonosporaceae</taxon>
        <taxon>Actinoplanes</taxon>
    </lineage>
</organism>
<gene>
    <name evidence="2" type="ORF">B0I29_110145</name>
</gene>
<feature type="chain" id="PRO_5039521288" evidence="1">
    <location>
        <begin position="20"/>
        <end position="223"/>
    </location>
</feature>
<dbReference type="InterPro" id="IPR045592">
    <property type="entry name" value="DUF6461"/>
</dbReference>
<keyword evidence="1" id="KW-0732">Signal</keyword>
<accession>A0A327ZGZ9</accession>
<dbReference type="AlphaFoldDB" id="A0A327ZGZ9"/>
<dbReference type="Proteomes" id="UP000249341">
    <property type="component" value="Unassembled WGS sequence"/>
</dbReference>
<keyword evidence="3" id="KW-1185">Reference proteome</keyword>
<dbReference type="EMBL" id="QLMJ01000010">
    <property type="protein sequence ID" value="RAK35391.1"/>
    <property type="molecule type" value="Genomic_DNA"/>
</dbReference>
<evidence type="ECO:0000313" key="2">
    <source>
        <dbReference type="EMBL" id="RAK35391.1"/>
    </source>
</evidence>
<dbReference type="RefSeq" id="WP_146616854.1">
    <property type="nucleotide sequence ID" value="NZ_JACHWI010000004.1"/>
</dbReference>
<sequence>MKRRSILLLVALAGLAGCADTGATVPDVSASAVPADGYTWPLRESDLAAGFCFTLVQDLTPKQVIDRLGGKELERVEWPQLVGPGDGEVDASQRYFVGLARLGDWTVIVEDAGELGVTREIVRPLSKGRSLFAYRSDVAGHGRLLVLQDGEVLLDFDSVAPERWGGSRPGDFVPAMRAAGLIGGTDVTEPTGPALSFLADRTGIALTRELLTERTYLLVTVPK</sequence>
<evidence type="ECO:0000313" key="3">
    <source>
        <dbReference type="Proteomes" id="UP000249341"/>
    </source>
</evidence>